<dbReference type="RefSeq" id="XP_007394420.1">
    <property type="nucleotide sequence ID" value="XM_007394358.1"/>
</dbReference>
<feature type="non-terminal residue" evidence="1">
    <location>
        <position position="1"/>
    </location>
</feature>
<reference evidence="1 2" key="1">
    <citation type="journal article" date="2012" name="BMC Genomics">
        <title>Comparative genomics of the white-rot fungi, Phanerochaete carnosa and P. chrysosporium, to elucidate the genetic basis of the distinct wood types they colonize.</title>
        <authorList>
            <person name="Suzuki H."/>
            <person name="MacDonald J."/>
            <person name="Syed K."/>
            <person name="Salamov A."/>
            <person name="Hori C."/>
            <person name="Aerts A."/>
            <person name="Henrissat B."/>
            <person name="Wiebenga A."/>
            <person name="vanKuyk P.A."/>
            <person name="Barry K."/>
            <person name="Lindquist E."/>
            <person name="LaButti K."/>
            <person name="Lapidus A."/>
            <person name="Lucas S."/>
            <person name="Coutinho P."/>
            <person name="Gong Y."/>
            <person name="Samejima M."/>
            <person name="Mahadevan R."/>
            <person name="Abou-Zaid M."/>
            <person name="de Vries R.P."/>
            <person name="Igarashi K."/>
            <person name="Yadav J.S."/>
            <person name="Grigoriev I.V."/>
            <person name="Master E.R."/>
        </authorList>
    </citation>
    <scope>NUCLEOTIDE SEQUENCE [LARGE SCALE GENOMIC DNA]</scope>
    <source>
        <strain evidence="1 2">HHB-10118-sp</strain>
    </source>
</reference>
<evidence type="ECO:0000313" key="1">
    <source>
        <dbReference type="EMBL" id="EKM56575.1"/>
    </source>
</evidence>
<dbReference type="EMBL" id="JH930471">
    <property type="protein sequence ID" value="EKM56575.1"/>
    <property type="molecule type" value="Genomic_DNA"/>
</dbReference>
<proteinExistence type="predicted"/>
<organism evidence="1 2">
    <name type="scientific">Phanerochaete carnosa (strain HHB-10118-sp)</name>
    <name type="common">White-rot fungus</name>
    <name type="synonym">Peniophora carnosa</name>
    <dbReference type="NCBI Taxonomy" id="650164"/>
    <lineage>
        <taxon>Eukaryota</taxon>
        <taxon>Fungi</taxon>
        <taxon>Dikarya</taxon>
        <taxon>Basidiomycota</taxon>
        <taxon>Agaricomycotina</taxon>
        <taxon>Agaricomycetes</taxon>
        <taxon>Polyporales</taxon>
        <taxon>Phanerochaetaceae</taxon>
        <taxon>Phanerochaete</taxon>
    </lineage>
</organism>
<dbReference type="AlphaFoldDB" id="K5WBI0"/>
<evidence type="ECO:0000313" key="2">
    <source>
        <dbReference type="Proteomes" id="UP000008370"/>
    </source>
</evidence>
<keyword evidence="2" id="KW-1185">Reference proteome</keyword>
<accession>K5WBI0</accession>
<dbReference type="GeneID" id="18912661"/>
<dbReference type="Proteomes" id="UP000008370">
    <property type="component" value="Unassembled WGS sequence"/>
</dbReference>
<dbReference type="KEGG" id="pco:PHACADRAFT_207789"/>
<name>K5WBI0_PHACS</name>
<dbReference type="InParanoid" id="K5WBI0"/>
<gene>
    <name evidence="1" type="ORF">PHACADRAFT_207789</name>
</gene>
<protein>
    <submittedName>
        <fullName evidence="1">Uncharacterized protein</fullName>
    </submittedName>
</protein>
<dbReference type="HOGENOM" id="CLU_2518718_0_0_1"/>
<sequence length="85" mass="9652">RGLTDVSRGRYLDEHPGGQHLSAKFICRDATTALFWQCLRLFECRSQLVTIDEAHHDPVRRHPAWPACTDDLTREAAPGRAVQRA</sequence>